<gene>
    <name evidence="1" type="ordered locus">SVEN_1421</name>
</gene>
<evidence type="ECO:0000313" key="2">
    <source>
        <dbReference type="Proteomes" id="UP000006854"/>
    </source>
</evidence>
<reference evidence="1 2" key="1">
    <citation type="journal article" date="2011" name="BMC Genomics">
        <title>Genome-wide analysis of the role of GlnR in Streptomyces venezuelae provides new insights into global nitrogen regulation in actinomycetes.</title>
        <authorList>
            <person name="Pullan S.T."/>
            <person name="Bibb M.J."/>
            <person name="Merrick M."/>
        </authorList>
    </citation>
    <scope>NUCLEOTIDE SEQUENCE [LARGE SCALE GENOMIC DNA]</scope>
    <source>
        <strain evidence="1">ATCC 10712</strain>
    </source>
</reference>
<sequence length="98" mass="10680">MRVERGQLGAQSTVYILVHLQVSVRREVVDLVETRQVDVDAGVPGELPYDLQRCGRGGLVGTAPRSLGLHFGRRLHRLGHHVVHAPDATANPWGTVDG</sequence>
<name>F2RFC8_STRVP</name>
<dbReference type="KEGG" id="sve:SVEN_1421"/>
<keyword evidence="2" id="KW-1185">Reference proteome</keyword>
<organism evidence="1 2">
    <name type="scientific">Streptomyces venezuelae (strain ATCC 10712 / CBS 650.69 / DSM 40230 / JCM 4526 / NBRC 13096 / PD 04745)</name>
    <dbReference type="NCBI Taxonomy" id="953739"/>
    <lineage>
        <taxon>Bacteria</taxon>
        <taxon>Bacillati</taxon>
        <taxon>Actinomycetota</taxon>
        <taxon>Actinomycetes</taxon>
        <taxon>Kitasatosporales</taxon>
        <taxon>Streptomycetaceae</taxon>
        <taxon>Streptomyces</taxon>
    </lineage>
</organism>
<dbReference type="HOGENOM" id="CLU_2338694_0_0_11"/>
<evidence type="ECO:0000313" key="1">
    <source>
        <dbReference type="EMBL" id="CCA54708.1"/>
    </source>
</evidence>
<dbReference type="Proteomes" id="UP000006854">
    <property type="component" value="Chromosome"/>
</dbReference>
<feature type="non-terminal residue" evidence="1">
    <location>
        <position position="98"/>
    </location>
</feature>
<dbReference type="AlphaFoldDB" id="F2RFC8"/>
<dbReference type="EMBL" id="FR845719">
    <property type="protein sequence ID" value="CCA54708.1"/>
    <property type="molecule type" value="Genomic_DNA"/>
</dbReference>
<protein>
    <submittedName>
        <fullName evidence="1">Uncharacterized protein</fullName>
    </submittedName>
</protein>
<proteinExistence type="predicted"/>
<accession>F2RFC8</accession>
<dbReference type="STRING" id="953739.SVEN_1421"/>